<dbReference type="InterPro" id="IPR006094">
    <property type="entry name" value="Oxid_FAD_bind_N"/>
</dbReference>
<evidence type="ECO:0000313" key="15">
    <source>
        <dbReference type="Proteomes" id="UP000323506"/>
    </source>
</evidence>
<keyword evidence="12" id="KW-0325">Glycoprotein</keyword>
<evidence type="ECO:0000256" key="9">
    <source>
        <dbReference type="ARBA" id="ARBA00022827"/>
    </source>
</evidence>
<dbReference type="AlphaFoldDB" id="A0A5D2D8P7"/>
<dbReference type="Pfam" id="PF08031">
    <property type="entry name" value="BBE"/>
    <property type="match status" value="1"/>
</dbReference>
<comment type="similarity">
    <text evidence="3">Belongs to the oxygen-dependent FAD-linked oxidoreductase family.</text>
</comment>
<evidence type="ECO:0000313" key="14">
    <source>
        <dbReference type="EMBL" id="TYG77999.1"/>
    </source>
</evidence>
<proteinExistence type="inferred from homology"/>
<keyword evidence="11" id="KW-1015">Disulfide bond</keyword>
<feature type="domain" description="FAD-binding PCMH-type" evidence="13">
    <location>
        <begin position="105"/>
        <end position="279"/>
    </location>
</feature>
<name>A0A5D2D8P7_GOSDA</name>
<evidence type="ECO:0000256" key="8">
    <source>
        <dbReference type="ARBA" id="ARBA00022741"/>
    </source>
</evidence>
<dbReference type="PANTHER" id="PTHR32448">
    <property type="entry name" value="OS08G0158400 PROTEIN"/>
    <property type="match status" value="1"/>
</dbReference>
<evidence type="ECO:0000256" key="10">
    <source>
        <dbReference type="ARBA" id="ARBA00023002"/>
    </source>
</evidence>
<evidence type="ECO:0000256" key="2">
    <source>
        <dbReference type="ARBA" id="ARBA00004191"/>
    </source>
</evidence>
<evidence type="ECO:0000256" key="1">
    <source>
        <dbReference type="ARBA" id="ARBA00001974"/>
    </source>
</evidence>
<comment type="cofactor">
    <cofactor evidence="1">
        <name>FAD</name>
        <dbReference type="ChEBI" id="CHEBI:57692"/>
    </cofactor>
</comment>
<gene>
    <name evidence="14" type="ORF">ES288_D02G021700v1</name>
</gene>
<comment type="subcellular location">
    <subcellularLocation>
        <location evidence="2">Secreted</location>
        <location evidence="2">Cell wall</location>
    </subcellularLocation>
</comment>
<dbReference type="GO" id="GO:0016491">
    <property type="term" value="F:oxidoreductase activity"/>
    <property type="evidence" value="ECO:0007669"/>
    <property type="project" value="UniProtKB-KW"/>
</dbReference>
<organism evidence="14 15">
    <name type="scientific">Gossypium darwinii</name>
    <name type="common">Darwin's cotton</name>
    <name type="synonym">Gossypium barbadense var. darwinii</name>
    <dbReference type="NCBI Taxonomy" id="34276"/>
    <lineage>
        <taxon>Eukaryota</taxon>
        <taxon>Viridiplantae</taxon>
        <taxon>Streptophyta</taxon>
        <taxon>Embryophyta</taxon>
        <taxon>Tracheophyta</taxon>
        <taxon>Spermatophyta</taxon>
        <taxon>Magnoliopsida</taxon>
        <taxon>eudicotyledons</taxon>
        <taxon>Gunneridae</taxon>
        <taxon>Pentapetalae</taxon>
        <taxon>rosids</taxon>
        <taxon>malvids</taxon>
        <taxon>Malvales</taxon>
        <taxon>Malvaceae</taxon>
        <taxon>Malvoideae</taxon>
        <taxon>Gossypium</taxon>
    </lineage>
</organism>
<dbReference type="InterPro" id="IPR036318">
    <property type="entry name" value="FAD-bd_PCMH-like_sf"/>
</dbReference>
<dbReference type="InterPro" id="IPR016167">
    <property type="entry name" value="FAD-bd_PCMH_sub1"/>
</dbReference>
<keyword evidence="5" id="KW-0964">Secreted</keyword>
<dbReference type="FunFam" id="3.30.43.10:FF:000004">
    <property type="entry name" value="Berberine bridge enzyme-like 15"/>
    <property type="match status" value="1"/>
</dbReference>
<evidence type="ECO:0000256" key="7">
    <source>
        <dbReference type="ARBA" id="ARBA00022729"/>
    </source>
</evidence>
<sequence>MNKKFIISISSHPFFPLKFPKCTLFQVSSHITVSSHTPFTVLCHCFSLSWVSASANSHDDFLECLCSYHPKESSSITQVIYTETNSSYSAVLDSSIRNQRFSTPNTPKPLVIVTPLNISHVQATIHCSKKHGLQIRTRSGGHDFEGLSYVSHVPFVVIDLVNLRSVDVDVENEEAWVQSGATVGEVYYRINERSTNLTFPAAVGRTVGIGGSISGGGDGLLFRKYGLSADNVIDAQLVDANGRVLDRRSMGEDLFWAIRGGGGGSFGIVISWKIKLVHVPSTVTVFSVGRTLEQNATQLLHRWQYVAPNLPNDVYSVVTISTTNASENRTKTVLATFISLFQGGANDFIPLMQERFPELGHVKEDFIEMTWIESLLLLNGASNETSEILLDRSNRYSILPPSFKSKSDYVRKPMPEIALQGLWPQLLEVDEGGIGVHYFIAYGGIMEEISETETPFPHRKGTLYKIYYNIGWLEEESNNSQRYISWMRKLYSYMGPFVSKSPREVYLNYRDLDIGRNNYYGKTSYKQASIWGRKYFKNNFDRLVYVKTKTDPKNFFKHEQSIPPRFH</sequence>
<dbReference type="EMBL" id="CM017702">
    <property type="protein sequence ID" value="TYG77999.1"/>
    <property type="molecule type" value="Genomic_DNA"/>
</dbReference>
<dbReference type="InterPro" id="IPR016169">
    <property type="entry name" value="FAD-bd_PCMH_sub2"/>
</dbReference>
<protein>
    <recommendedName>
        <fullName evidence="13">FAD-binding PCMH-type domain-containing protein</fullName>
    </recommendedName>
</protein>
<dbReference type="PROSITE" id="PS51387">
    <property type="entry name" value="FAD_PCMH"/>
    <property type="match status" value="1"/>
</dbReference>
<keyword evidence="10" id="KW-0560">Oxidoreductase</keyword>
<keyword evidence="4" id="KW-0134">Cell wall</keyword>
<keyword evidence="15" id="KW-1185">Reference proteome</keyword>
<dbReference type="Gene3D" id="3.40.462.20">
    <property type="match status" value="1"/>
</dbReference>
<dbReference type="InterPro" id="IPR012951">
    <property type="entry name" value="BBE"/>
</dbReference>
<evidence type="ECO:0000256" key="4">
    <source>
        <dbReference type="ARBA" id="ARBA00022512"/>
    </source>
</evidence>
<dbReference type="Gene3D" id="3.30.465.10">
    <property type="match status" value="1"/>
</dbReference>
<keyword evidence="9" id="KW-0274">FAD</keyword>
<evidence type="ECO:0000256" key="5">
    <source>
        <dbReference type="ARBA" id="ARBA00022525"/>
    </source>
</evidence>
<accession>A0A5D2D8P7</accession>
<keyword evidence="6" id="KW-0285">Flavoprotein</keyword>
<evidence type="ECO:0000256" key="6">
    <source>
        <dbReference type="ARBA" id="ARBA00022630"/>
    </source>
</evidence>
<dbReference type="Pfam" id="PF01565">
    <property type="entry name" value="FAD_binding_4"/>
    <property type="match status" value="1"/>
</dbReference>
<dbReference type="SUPFAM" id="SSF56176">
    <property type="entry name" value="FAD-binding/transporter-associated domain-like"/>
    <property type="match status" value="1"/>
</dbReference>
<evidence type="ECO:0000259" key="13">
    <source>
        <dbReference type="PROSITE" id="PS51387"/>
    </source>
</evidence>
<dbReference type="GO" id="GO:0071949">
    <property type="term" value="F:FAD binding"/>
    <property type="evidence" value="ECO:0007669"/>
    <property type="project" value="InterPro"/>
</dbReference>
<evidence type="ECO:0000256" key="3">
    <source>
        <dbReference type="ARBA" id="ARBA00005466"/>
    </source>
</evidence>
<dbReference type="InterPro" id="IPR016166">
    <property type="entry name" value="FAD-bd_PCMH"/>
</dbReference>
<evidence type="ECO:0000256" key="12">
    <source>
        <dbReference type="ARBA" id="ARBA00023180"/>
    </source>
</evidence>
<evidence type="ECO:0000256" key="11">
    <source>
        <dbReference type="ARBA" id="ARBA00023157"/>
    </source>
</evidence>
<keyword evidence="8" id="KW-0547">Nucleotide-binding</keyword>
<dbReference type="Gene3D" id="3.30.43.10">
    <property type="entry name" value="Uridine Diphospho-n-acetylenolpyruvylglucosamine Reductase, domain 2"/>
    <property type="match status" value="1"/>
</dbReference>
<keyword evidence="7" id="KW-0732">Signal</keyword>
<reference evidence="14 15" key="1">
    <citation type="submission" date="2019-06" db="EMBL/GenBank/DDBJ databases">
        <title>WGS assembly of Gossypium darwinii.</title>
        <authorList>
            <person name="Chen Z.J."/>
            <person name="Sreedasyam A."/>
            <person name="Ando A."/>
            <person name="Song Q."/>
            <person name="De L."/>
            <person name="Hulse-Kemp A."/>
            <person name="Ding M."/>
            <person name="Ye W."/>
            <person name="Kirkbride R."/>
            <person name="Jenkins J."/>
            <person name="Plott C."/>
            <person name="Lovell J."/>
            <person name="Lin Y.-M."/>
            <person name="Vaughn R."/>
            <person name="Liu B."/>
            <person name="Li W."/>
            <person name="Simpson S."/>
            <person name="Scheffler B."/>
            <person name="Saski C."/>
            <person name="Grover C."/>
            <person name="Hu G."/>
            <person name="Conover J."/>
            <person name="Carlson J."/>
            <person name="Shu S."/>
            <person name="Boston L."/>
            <person name="Williams M."/>
            <person name="Peterson D."/>
            <person name="Mcgee K."/>
            <person name="Jones D."/>
            <person name="Wendel J."/>
            <person name="Stelly D."/>
            <person name="Grimwood J."/>
            <person name="Schmutz J."/>
        </authorList>
    </citation>
    <scope>NUCLEOTIDE SEQUENCE [LARGE SCALE GENOMIC DNA]</scope>
    <source>
        <strain evidence="14">1808015.09</strain>
    </source>
</reference>
<dbReference type="Proteomes" id="UP000323506">
    <property type="component" value="Chromosome D02"/>
</dbReference>